<evidence type="ECO:0000259" key="7">
    <source>
        <dbReference type="PROSITE" id="PS00624"/>
    </source>
</evidence>
<dbReference type="PIRSF" id="PIRSF000137">
    <property type="entry name" value="Alcohol_oxidase"/>
    <property type="match status" value="1"/>
</dbReference>
<dbReference type="SUPFAM" id="SSF54373">
    <property type="entry name" value="FAD-linked reductases, C-terminal domain"/>
    <property type="match status" value="1"/>
</dbReference>
<dbReference type="EMBL" id="ML977144">
    <property type="protein sequence ID" value="KAF1989738.1"/>
    <property type="molecule type" value="Genomic_DNA"/>
</dbReference>
<dbReference type="Proteomes" id="UP000800041">
    <property type="component" value="Unassembled WGS sequence"/>
</dbReference>
<dbReference type="InterPro" id="IPR012132">
    <property type="entry name" value="GMC_OxRdtase"/>
</dbReference>
<feature type="active site" description="Proton acceptor" evidence="5">
    <location>
        <position position="559"/>
    </location>
</feature>
<protein>
    <submittedName>
        <fullName evidence="8">GMC oxidoreductase</fullName>
    </submittedName>
</protein>
<sequence length="580" mass="63701">MAPARVNQDEEYDYIVCGGGTSGSVVAGRLAEDPNVRILVLEAGVDSADLENVHMAGGWSQNFDAPTDWNIETVPAYGLGGRSIKASRGKFLGGSSGVNGMLCIRGTKQDYDDWGLDGWSGEEVFGYMKKAETFHGDDEFKEAKGYHGFSGPLHTEPHTLAPISKLLLESMDDQGLPSVPDLFSTGEAANGSGNTVRTVYNGIRTTGADFITKDYHRSNITIKTEMTVDKILFESSSSGGKPRAHAVETLNASGERETFSASKEIILSSGSYCSPAILLRSGIGPAKELAAINIDTIVDSPGVGKNLQDHMIVFIFYEVKDAGLTNDYQVYHGDAFAATYKQWKEEKKGFLAKFPFGAFAYARLDERLKDEPLWKNAQRKEGRDPMGLAPNQPNVEFFSTECYGGPKQLIDFPVDNKHCFSIIAELFSPHSHGTVTIKSSDPMEIPVVDHRYLEDPLDMLVLSEACRFANEIVIKGKGTKDVVKGSWPEKLTHHAYTKREEWEPYVRENATTCYHPGGTCKMGLPDDPMAVLDERLRVRGVEGLRVADVSVMPRLNQGHTQMPAYAIGEKCADMLKEDAR</sequence>
<gene>
    <name evidence="8" type="ORF">K402DRAFT_349828</name>
</gene>
<feature type="active site" description="Proton donor" evidence="5">
    <location>
        <position position="515"/>
    </location>
</feature>
<dbReference type="Pfam" id="PF05199">
    <property type="entry name" value="GMC_oxred_C"/>
    <property type="match status" value="1"/>
</dbReference>
<proteinExistence type="inferred from homology"/>
<keyword evidence="3" id="KW-0285">Flavoprotein</keyword>
<dbReference type="GO" id="GO:0016614">
    <property type="term" value="F:oxidoreductase activity, acting on CH-OH group of donors"/>
    <property type="evidence" value="ECO:0007669"/>
    <property type="project" value="InterPro"/>
</dbReference>
<keyword evidence="4 6" id="KW-0274">FAD</keyword>
<accession>A0A6G1H9W0</accession>
<dbReference type="PANTHER" id="PTHR11552:SF147">
    <property type="entry name" value="CHOLINE DEHYDROGENASE, MITOCHONDRIAL"/>
    <property type="match status" value="1"/>
</dbReference>
<feature type="domain" description="Glucose-methanol-choline oxidoreductase N-terminal" evidence="7">
    <location>
        <begin position="270"/>
        <end position="284"/>
    </location>
</feature>
<evidence type="ECO:0000256" key="6">
    <source>
        <dbReference type="PIRSR" id="PIRSR000137-2"/>
    </source>
</evidence>
<dbReference type="Gene3D" id="3.30.560.10">
    <property type="entry name" value="Glucose Oxidase, domain 3"/>
    <property type="match status" value="1"/>
</dbReference>
<organism evidence="8 9">
    <name type="scientific">Aulographum hederae CBS 113979</name>
    <dbReference type="NCBI Taxonomy" id="1176131"/>
    <lineage>
        <taxon>Eukaryota</taxon>
        <taxon>Fungi</taxon>
        <taxon>Dikarya</taxon>
        <taxon>Ascomycota</taxon>
        <taxon>Pezizomycotina</taxon>
        <taxon>Dothideomycetes</taxon>
        <taxon>Pleosporomycetidae</taxon>
        <taxon>Aulographales</taxon>
        <taxon>Aulographaceae</taxon>
    </lineage>
</organism>
<dbReference type="InterPro" id="IPR007867">
    <property type="entry name" value="GMC_OxRtase_C"/>
</dbReference>
<dbReference type="SUPFAM" id="SSF51905">
    <property type="entry name" value="FAD/NAD(P)-binding domain"/>
    <property type="match status" value="1"/>
</dbReference>
<comment type="cofactor">
    <cofactor evidence="1 6">
        <name>FAD</name>
        <dbReference type="ChEBI" id="CHEBI:57692"/>
    </cofactor>
</comment>
<dbReference type="Gene3D" id="3.50.50.60">
    <property type="entry name" value="FAD/NAD(P)-binding domain"/>
    <property type="match status" value="1"/>
</dbReference>
<evidence type="ECO:0000256" key="1">
    <source>
        <dbReference type="ARBA" id="ARBA00001974"/>
    </source>
</evidence>
<dbReference type="InterPro" id="IPR036188">
    <property type="entry name" value="FAD/NAD-bd_sf"/>
</dbReference>
<evidence type="ECO:0000313" key="9">
    <source>
        <dbReference type="Proteomes" id="UP000800041"/>
    </source>
</evidence>
<dbReference type="Pfam" id="PF00732">
    <property type="entry name" value="GMC_oxred_N"/>
    <property type="match status" value="1"/>
</dbReference>
<name>A0A6G1H9W0_9PEZI</name>
<dbReference type="InterPro" id="IPR000172">
    <property type="entry name" value="GMC_OxRdtase_N"/>
</dbReference>
<comment type="similarity">
    <text evidence="2">Belongs to the GMC oxidoreductase family.</text>
</comment>
<feature type="binding site" evidence="6">
    <location>
        <position position="228"/>
    </location>
    <ligand>
        <name>FAD</name>
        <dbReference type="ChEBI" id="CHEBI:57692"/>
    </ligand>
</feature>
<evidence type="ECO:0000256" key="3">
    <source>
        <dbReference type="ARBA" id="ARBA00022630"/>
    </source>
</evidence>
<dbReference type="PROSITE" id="PS00624">
    <property type="entry name" value="GMC_OXRED_2"/>
    <property type="match status" value="1"/>
</dbReference>
<dbReference type="AlphaFoldDB" id="A0A6G1H9W0"/>
<evidence type="ECO:0000256" key="5">
    <source>
        <dbReference type="PIRSR" id="PIRSR000137-1"/>
    </source>
</evidence>
<feature type="binding site" evidence="6">
    <location>
        <begin position="21"/>
        <end position="22"/>
    </location>
    <ligand>
        <name>FAD</name>
        <dbReference type="ChEBI" id="CHEBI:57692"/>
    </ligand>
</feature>
<dbReference type="GO" id="GO:0050660">
    <property type="term" value="F:flavin adenine dinucleotide binding"/>
    <property type="evidence" value="ECO:0007669"/>
    <property type="project" value="InterPro"/>
</dbReference>
<dbReference type="PANTHER" id="PTHR11552">
    <property type="entry name" value="GLUCOSE-METHANOL-CHOLINE GMC OXIDOREDUCTASE"/>
    <property type="match status" value="1"/>
</dbReference>
<reference evidence="8" key="1">
    <citation type="journal article" date="2020" name="Stud. Mycol.">
        <title>101 Dothideomycetes genomes: a test case for predicting lifestyles and emergence of pathogens.</title>
        <authorList>
            <person name="Haridas S."/>
            <person name="Albert R."/>
            <person name="Binder M."/>
            <person name="Bloem J."/>
            <person name="Labutti K."/>
            <person name="Salamov A."/>
            <person name="Andreopoulos B."/>
            <person name="Baker S."/>
            <person name="Barry K."/>
            <person name="Bills G."/>
            <person name="Bluhm B."/>
            <person name="Cannon C."/>
            <person name="Castanera R."/>
            <person name="Culley D."/>
            <person name="Daum C."/>
            <person name="Ezra D."/>
            <person name="Gonzalez J."/>
            <person name="Henrissat B."/>
            <person name="Kuo A."/>
            <person name="Liang C."/>
            <person name="Lipzen A."/>
            <person name="Lutzoni F."/>
            <person name="Magnuson J."/>
            <person name="Mondo S."/>
            <person name="Nolan M."/>
            <person name="Ohm R."/>
            <person name="Pangilinan J."/>
            <person name="Park H.-J."/>
            <person name="Ramirez L."/>
            <person name="Alfaro M."/>
            <person name="Sun H."/>
            <person name="Tritt A."/>
            <person name="Yoshinaga Y."/>
            <person name="Zwiers L.-H."/>
            <person name="Turgeon B."/>
            <person name="Goodwin S."/>
            <person name="Spatafora J."/>
            <person name="Crous P."/>
            <person name="Grigoriev I."/>
        </authorList>
    </citation>
    <scope>NUCLEOTIDE SEQUENCE</scope>
    <source>
        <strain evidence="8">CBS 113979</strain>
    </source>
</reference>
<evidence type="ECO:0000256" key="4">
    <source>
        <dbReference type="ARBA" id="ARBA00022827"/>
    </source>
</evidence>
<dbReference type="OrthoDB" id="269227at2759"/>
<evidence type="ECO:0000313" key="8">
    <source>
        <dbReference type="EMBL" id="KAF1989738.1"/>
    </source>
</evidence>
<evidence type="ECO:0000256" key="2">
    <source>
        <dbReference type="ARBA" id="ARBA00010790"/>
    </source>
</evidence>
<keyword evidence="9" id="KW-1185">Reference proteome</keyword>